<reference evidence="2" key="1">
    <citation type="submission" date="2020-11" db="EMBL/GenBank/DDBJ databases">
        <authorList>
            <consortium name="DOE Joint Genome Institute"/>
            <person name="Ahrendt S."/>
            <person name="Riley R."/>
            <person name="Andreopoulos W."/>
            <person name="LaButti K."/>
            <person name="Pangilinan J."/>
            <person name="Ruiz-duenas F.J."/>
            <person name="Barrasa J.M."/>
            <person name="Sanchez-Garcia M."/>
            <person name="Camarero S."/>
            <person name="Miyauchi S."/>
            <person name="Serrano A."/>
            <person name="Linde D."/>
            <person name="Babiker R."/>
            <person name="Drula E."/>
            <person name="Ayuso-Fernandez I."/>
            <person name="Pacheco R."/>
            <person name="Padilla G."/>
            <person name="Ferreira P."/>
            <person name="Barriuso J."/>
            <person name="Kellner H."/>
            <person name="Castanera R."/>
            <person name="Alfaro M."/>
            <person name="Ramirez L."/>
            <person name="Pisabarro A.G."/>
            <person name="Kuo A."/>
            <person name="Tritt A."/>
            <person name="Lipzen A."/>
            <person name="He G."/>
            <person name="Yan M."/>
            <person name="Ng V."/>
            <person name="Cullen D."/>
            <person name="Martin F."/>
            <person name="Rosso M.-N."/>
            <person name="Henrissat B."/>
            <person name="Hibbett D."/>
            <person name="Martinez A.T."/>
            <person name="Grigoriev I.V."/>
        </authorList>
    </citation>
    <scope>NUCLEOTIDE SEQUENCE</scope>
    <source>
        <strain evidence="2">AH 44721</strain>
    </source>
</reference>
<evidence type="ECO:0000313" key="2">
    <source>
        <dbReference type="EMBL" id="KAF8912218.1"/>
    </source>
</evidence>
<evidence type="ECO:0000256" key="1">
    <source>
        <dbReference type="SAM" id="Phobius"/>
    </source>
</evidence>
<dbReference type="Proteomes" id="UP000724874">
    <property type="component" value="Unassembled WGS sequence"/>
</dbReference>
<accession>A0A9P5NX76</accession>
<dbReference type="EMBL" id="JADNYJ010000003">
    <property type="protein sequence ID" value="KAF8912218.1"/>
    <property type="molecule type" value="Genomic_DNA"/>
</dbReference>
<comment type="caution">
    <text evidence="2">The sequence shown here is derived from an EMBL/GenBank/DDBJ whole genome shotgun (WGS) entry which is preliminary data.</text>
</comment>
<keyword evidence="1" id="KW-0472">Membrane</keyword>
<protein>
    <submittedName>
        <fullName evidence="2">Uncharacterized protein</fullName>
    </submittedName>
</protein>
<name>A0A9P5NX76_GYMJU</name>
<organism evidence="2 3">
    <name type="scientific">Gymnopilus junonius</name>
    <name type="common">Spectacular rustgill mushroom</name>
    <name type="synonym">Gymnopilus spectabilis subsp. junonius</name>
    <dbReference type="NCBI Taxonomy" id="109634"/>
    <lineage>
        <taxon>Eukaryota</taxon>
        <taxon>Fungi</taxon>
        <taxon>Dikarya</taxon>
        <taxon>Basidiomycota</taxon>
        <taxon>Agaricomycotina</taxon>
        <taxon>Agaricomycetes</taxon>
        <taxon>Agaricomycetidae</taxon>
        <taxon>Agaricales</taxon>
        <taxon>Agaricineae</taxon>
        <taxon>Hymenogastraceae</taxon>
        <taxon>Gymnopilus</taxon>
    </lineage>
</organism>
<keyword evidence="3" id="KW-1185">Reference proteome</keyword>
<gene>
    <name evidence="2" type="ORF">CPB84DRAFT_763738</name>
</gene>
<proteinExistence type="predicted"/>
<evidence type="ECO:0000313" key="3">
    <source>
        <dbReference type="Proteomes" id="UP000724874"/>
    </source>
</evidence>
<feature type="transmembrane region" description="Helical" evidence="1">
    <location>
        <begin position="126"/>
        <end position="144"/>
    </location>
</feature>
<keyword evidence="1" id="KW-0812">Transmembrane</keyword>
<keyword evidence="1" id="KW-1133">Transmembrane helix</keyword>
<dbReference type="AlphaFoldDB" id="A0A9P5NX76"/>
<sequence>MNFLQNTEALPRETLDHIVDDLGHEAEEEDDSEDEYSATNALGSCVLVSQSFRERTCRYLSVALVVDISPTPESDAYQQKLLAILKASANFPGFGISYHLRSMTFLLILRSQSAVKRRTKLRFKQLCLRFLISFTALIMVFPASNWRPR</sequence>